<comment type="catalytic activity">
    <reaction evidence="12">
        <text>di-trans,octa-cis-undecaprenyl phosphate + UDP-N-acetyl-alpha-D-glucosamine = N-acetyl-alpha-D-glucosaminyl-di-trans,octa-cis-undecaprenyl diphosphate + UMP</text>
        <dbReference type="Rhea" id="RHEA:28090"/>
        <dbReference type="ChEBI" id="CHEBI:57705"/>
        <dbReference type="ChEBI" id="CHEBI:57865"/>
        <dbReference type="ChEBI" id="CHEBI:60392"/>
        <dbReference type="ChEBI" id="CHEBI:62959"/>
        <dbReference type="EC" id="2.7.8.33"/>
    </reaction>
</comment>
<keyword evidence="4 12" id="KW-0328">Glycosyltransferase</keyword>
<proteinExistence type="inferred from homology"/>
<keyword evidence="11 12" id="KW-0464">Manganese</keyword>
<dbReference type="STRING" id="1903952.BIT28_19075"/>
<keyword evidence="3 12" id="KW-0997">Cell inner membrane</keyword>
<evidence type="ECO:0000256" key="12">
    <source>
        <dbReference type="HAMAP-Rule" id="MF_02030"/>
    </source>
</evidence>
<evidence type="ECO:0000256" key="5">
    <source>
        <dbReference type="ARBA" id="ARBA00022679"/>
    </source>
</evidence>
<dbReference type="GO" id="GO:0000287">
    <property type="term" value="F:magnesium ion binding"/>
    <property type="evidence" value="ECO:0007669"/>
    <property type="project" value="InterPro"/>
</dbReference>
<feature type="binding site" evidence="13">
    <location>
        <position position="149"/>
    </location>
    <ligand>
        <name>Mg(2+)</name>
        <dbReference type="ChEBI" id="CHEBI:18420"/>
    </ligand>
</feature>
<dbReference type="GO" id="GO:0005886">
    <property type="term" value="C:plasma membrane"/>
    <property type="evidence" value="ECO:0007669"/>
    <property type="project" value="UniProtKB-SubCell"/>
</dbReference>
<keyword evidence="5 12" id="KW-0808">Transferase</keyword>
<dbReference type="GO" id="GO:0036380">
    <property type="term" value="F:UDP-N-acetylglucosamine-undecaprenyl-phosphate N-acetylglucosaminephosphotransferase activity"/>
    <property type="evidence" value="ECO:0007669"/>
    <property type="project" value="UniProtKB-UniRule"/>
</dbReference>
<dbReference type="Pfam" id="PF00953">
    <property type="entry name" value="Glycos_transf_4"/>
    <property type="match status" value="1"/>
</dbReference>
<dbReference type="HAMAP" id="MF_02030">
    <property type="entry name" value="WecA_Gammaproteo"/>
    <property type="match status" value="1"/>
</dbReference>
<dbReference type="PANTHER" id="PTHR22926">
    <property type="entry name" value="PHOSPHO-N-ACETYLMURAMOYL-PENTAPEPTIDE-TRANSFERASE"/>
    <property type="match status" value="1"/>
</dbReference>
<feature type="transmembrane region" description="Helical" evidence="12">
    <location>
        <begin position="285"/>
        <end position="309"/>
    </location>
</feature>
<dbReference type="CDD" id="cd06853">
    <property type="entry name" value="GT_WecA_like"/>
    <property type="match status" value="1"/>
</dbReference>
<dbReference type="Proteomes" id="UP000186905">
    <property type="component" value="Unassembled WGS sequence"/>
</dbReference>
<evidence type="ECO:0000256" key="8">
    <source>
        <dbReference type="ARBA" id="ARBA00022985"/>
    </source>
</evidence>
<keyword evidence="10 12" id="KW-0472">Membrane</keyword>
<dbReference type="OrthoDB" id="9783652at2"/>
<evidence type="ECO:0000256" key="10">
    <source>
        <dbReference type="ARBA" id="ARBA00023136"/>
    </source>
</evidence>
<comment type="cofactor">
    <cofactor evidence="12 13">
        <name>Mg(2+)</name>
        <dbReference type="ChEBI" id="CHEBI:18420"/>
    </cofactor>
</comment>
<evidence type="ECO:0000256" key="3">
    <source>
        <dbReference type="ARBA" id="ARBA00022519"/>
    </source>
</evidence>
<dbReference type="GO" id="GO:0044038">
    <property type="term" value="P:cell wall macromolecule biosynthetic process"/>
    <property type="evidence" value="ECO:0007669"/>
    <property type="project" value="TreeGrafter"/>
</dbReference>
<keyword evidence="6 12" id="KW-0812">Transmembrane</keyword>
<dbReference type="GO" id="GO:0009276">
    <property type="term" value="C:Gram-negative-bacterium-type cell wall"/>
    <property type="evidence" value="ECO:0007669"/>
    <property type="project" value="InterPro"/>
</dbReference>
<comment type="similarity">
    <text evidence="12">Belongs to the glycosyltransferase 4 family. WecA subfamily.</text>
</comment>
<dbReference type="GO" id="GO:0016757">
    <property type="term" value="F:glycosyltransferase activity"/>
    <property type="evidence" value="ECO:0007669"/>
    <property type="project" value="UniProtKB-KW"/>
</dbReference>
<dbReference type="GO" id="GO:0009243">
    <property type="term" value="P:O antigen biosynthetic process"/>
    <property type="evidence" value="ECO:0007669"/>
    <property type="project" value="UniProtKB-UniRule"/>
</dbReference>
<evidence type="ECO:0000256" key="6">
    <source>
        <dbReference type="ARBA" id="ARBA00022692"/>
    </source>
</evidence>
<comment type="subcellular location">
    <subcellularLocation>
        <location evidence="12">Cell inner membrane</location>
        <topology evidence="12">Multi-pass membrane protein</topology>
    </subcellularLocation>
    <subcellularLocation>
        <location evidence="1">Cell membrane</location>
        <topology evidence="1">Multi-pass membrane protein</topology>
    </subcellularLocation>
</comment>
<feature type="transmembrane region" description="Helical" evidence="12">
    <location>
        <begin position="321"/>
        <end position="339"/>
    </location>
</feature>
<comment type="pathway">
    <text evidence="12">Bacterial outer membrane biogenesis; LPS O-antigen biosynthesis.</text>
</comment>
<keyword evidence="15" id="KW-1185">Reference proteome</keyword>
<feature type="transmembrane region" description="Helical" evidence="12">
    <location>
        <begin position="92"/>
        <end position="110"/>
    </location>
</feature>
<name>A0A1Q9GND5_9GAMM</name>
<comment type="caution">
    <text evidence="14">The sequence shown here is derived from an EMBL/GenBank/DDBJ whole genome shotgun (WGS) entry which is preliminary data.</text>
</comment>
<evidence type="ECO:0000256" key="11">
    <source>
        <dbReference type="ARBA" id="ARBA00023211"/>
    </source>
</evidence>
<dbReference type="UniPathway" id="UPA00281"/>
<dbReference type="RefSeq" id="WP_075764225.1">
    <property type="nucleotide sequence ID" value="NZ_MJIL01000069.1"/>
</dbReference>
<dbReference type="PANTHER" id="PTHR22926:SF3">
    <property type="entry name" value="UNDECAPRENYL-PHOSPHATE ALPHA-N-ACETYLGLUCOSAMINYL 1-PHOSPHATE TRANSFERASE"/>
    <property type="match status" value="1"/>
</dbReference>
<feature type="transmembrane region" description="Helical" evidence="12">
    <location>
        <begin position="130"/>
        <end position="149"/>
    </location>
</feature>
<evidence type="ECO:0000256" key="9">
    <source>
        <dbReference type="ARBA" id="ARBA00022989"/>
    </source>
</evidence>
<comment type="cofactor">
    <cofactor evidence="12">
        <name>Mn(2+)</name>
        <dbReference type="ChEBI" id="CHEBI:29035"/>
    </cofactor>
</comment>
<feature type="transmembrane region" description="Helical" evidence="12">
    <location>
        <begin position="156"/>
        <end position="175"/>
    </location>
</feature>
<dbReference type="NCBIfam" id="TIGR02380">
    <property type="entry name" value="ECA_wecA"/>
    <property type="match status" value="1"/>
</dbReference>
<keyword evidence="13" id="KW-0479">Metal-binding</keyword>
<feature type="transmembrane region" description="Helical" evidence="12">
    <location>
        <begin position="44"/>
        <end position="62"/>
    </location>
</feature>
<sequence length="373" mass="41070">MPTAFIFVFFTSFCSLFVFRKVAKRVGLVDKPNARKHHQGVIPLVGGVSIFITLAITFLLFAHITPDALLFLVCALILVITGVVDDRYDISFKLRLIIQAGVSFAMMLIGDKSLHNLGYLMGSEAIELSVAASYLITVLGVIGAINAFNMVDGIDGLLGGLASVTFGALGFMFLVDGNMDLAMTCGLIVTAIVPYIMLNLGFPLGRRFKVFMGDAGSIFIGFTVIWLLIEATQGENNTYIRPVTALWVIAIPLMDMATIMVRRIRKGQSPFRPDREHLHHICQRIGLSSSMSLFVICTMAIVMAGVGIWSDMEKISESVMFASFLGVFAVYFFVISHIWRIITFIHKLFGTNKPIDFSLETQGQAPQQTNSEK</sequence>
<organism evidence="14 15">
    <name type="scientific">Photobacterium proteolyticum</name>
    <dbReference type="NCBI Taxonomy" id="1903952"/>
    <lineage>
        <taxon>Bacteria</taxon>
        <taxon>Pseudomonadati</taxon>
        <taxon>Pseudomonadota</taxon>
        <taxon>Gammaproteobacteria</taxon>
        <taxon>Vibrionales</taxon>
        <taxon>Vibrionaceae</taxon>
        <taxon>Photobacterium</taxon>
    </lineage>
</organism>
<feature type="transmembrane region" description="Helical" evidence="12">
    <location>
        <begin position="210"/>
        <end position="229"/>
    </location>
</feature>
<gene>
    <name evidence="12" type="primary">wecA</name>
    <name evidence="14" type="ORF">BIT28_19075</name>
</gene>
<feature type="transmembrane region" description="Helical" evidence="12">
    <location>
        <begin position="244"/>
        <end position="264"/>
    </location>
</feature>
<dbReference type="AlphaFoldDB" id="A0A1Q9GND5"/>
<dbReference type="EMBL" id="MJIL01000069">
    <property type="protein sequence ID" value="OLQ76177.1"/>
    <property type="molecule type" value="Genomic_DNA"/>
</dbReference>
<dbReference type="EC" id="2.7.8.33" evidence="12"/>
<evidence type="ECO:0000256" key="13">
    <source>
        <dbReference type="PIRSR" id="PIRSR600715-1"/>
    </source>
</evidence>
<evidence type="ECO:0000313" key="15">
    <source>
        <dbReference type="Proteomes" id="UP000186905"/>
    </source>
</evidence>
<reference evidence="14 15" key="1">
    <citation type="submission" date="2016-09" db="EMBL/GenBank/DDBJ databases">
        <title>Photobacterium proteolyticum sp. nov. a protease producing bacterium isolated from ocean sediments of Laizhou Bay.</title>
        <authorList>
            <person name="Li Y."/>
        </authorList>
    </citation>
    <scope>NUCLEOTIDE SEQUENCE [LARGE SCALE GENOMIC DNA]</scope>
    <source>
        <strain evidence="14 15">13-12</strain>
    </source>
</reference>
<feature type="transmembrane region" description="Helical" evidence="12">
    <location>
        <begin position="6"/>
        <end position="23"/>
    </location>
</feature>
<keyword evidence="7 12" id="KW-0460">Magnesium</keyword>
<dbReference type="InterPro" id="IPR000715">
    <property type="entry name" value="Glycosyl_transferase_4"/>
</dbReference>
<evidence type="ECO:0000256" key="7">
    <source>
        <dbReference type="ARBA" id="ARBA00022842"/>
    </source>
</evidence>
<evidence type="ECO:0000256" key="4">
    <source>
        <dbReference type="ARBA" id="ARBA00022676"/>
    </source>
</evidence>
<keyword evidence="2 12" id="KW-1003">Cell membrane</keyword>
<keyword evidence="9 12" id="KW-1133">Transmembrane helix</keyword>
<evidence type="ECO:0000256" key="2">
    <source>
        <dbReference type="ARBA" id="ARBA00022475"/>
    </source>
</evidence>
<dbReference type="GO" id="GO:0071555">
    <property type="term" value="P:cell wall organization"/>
    <property type="evidence" value="ECO:0007669"/>
    <property type="project" value="TreeGrafter"/>
</dbReference>
<comment type="function">
    <text evidence="12">Catalyzes the transfer of the GlcNAc-1-phosphate moiety from UDP-GlcNAc onto the carrier lipid undecaprenyl phosphate (C55-P), yielding GlcNAc-pyrophosphoryl-undecaprenyl (GlcNAc-PP-C55).</text>
</comment>
<dbReference type="GO" id="GO:0030145">
    <property type="term" value="F:manganese ion binding"/>
    <property type="evidence" value="ECO:0007669"/>
    <property type="project" value="InterPro"/>
</dbReference>
<feature type="transmembrane region" description="Helical" evidence="12">
    <location>
        <begin position="181"/>
        <end position="198"/>
    </location>
</feature>
<feature type="binding site" evidence="13">
    <location>
        <position position="214"/>
    </location>
    <ligand>
        <name>Mg(2+)</name>
        <dbReference type="ChEBI" id="CHEBI:18420"/>
    </ligand>
</feature>
<protein>
    <recommendedName>
        <fullName evidence="12">Undecaprenyl-phosphate alpha-N-acetylglucosaminyl 1-phosphate transferase</fullName>
        <ecNumber evidence="12">2.7.8.33</ecNumber>
    </recommendedName>
    <alternativeName>
        <fullName evidence="12">UDP-GlcNAc:undecaprenyl-phosphate GlcNAc-1-phosphate transferase</fullName>
    </alternativeName>
    <alternativeName>
        <fullName evidence="12">Undecaprenyl-phosphate GlcNAc-1-phosphate transferase</fullName>
    </alternativeName>
</protein>
<feature type="transmembrane region" description="Helical" evidence="12">
    <location>
        <begin position="68"/>
        <end position="85"/>
    </location>
</feature>
<accession>A0A1Q9GND5</accession>
<dbReference type="InterPro" id="IPR012750">
    <property type="entry name" value="ECA_WecA-rel"/>
</dbReference>
<evidence type="ECO:0000313" key="14">
    <source>
        <dbReference type="EMBL" id="OLQ76177.1"/>
    </source>
</evidence>
<evidence type="ECO:0000256" key="1">
    <source>
        <dbReference type="ARBA" id="ARBA00004651"/>
    </source>
</evidence>
<keyword evidence="8 12" id="KW-0448">Lipopolysaccharide biosynthesis</keyword>